<evidence type="ECO:0000256" key="3">
    <source>
        <dbReference type="ARBA" id="ARBA00022512"/>
    </source>
</evidence>
<comment type="similarity">
    <text evidence="2 6">Belongs to the fungal hydrophobin family.</text>
</comment>
<dbReference type="AlphaFoldDB" id="A0AAV5AIZ5"/>
<dbReference type="SMART" id="SM00075">
    <property type="entry name" value="HYDRO"/>
    <property type="match status" value="1"/>
</dbReference>
<feature type="signal peptide" evidence="6">
    <location>
        <begin position="1"/>
        <end position="18"/>
    </location>
</feature>
<name>A0AAV5AIZ5_9AGAM</name>
<sequence>MFAKLVVLVATFGGLVSAWTTVTASPPAPTVTSISQCNTGAASCCNSFGSASTLPGVSTALSLVQVVLDDPNINVGLACAALNVGGSCTQAPVCCTDNDFRSVIAIGCNSISL</sequence>
<comment type="subcellular location">
    <subcellularLocation>
        <location evidence="1 6">Secreted</location>
        <location evidence="1 6">Cell wall</location>
    </subcellularLocation>
</comment>
<evidence type="ECO:0000313" key="8">
    <source>
        <dbReference type="Proteomes" id="UP001050691"/>
    </source>
</evidence>
<feature type="chain" id="PRO_5043088106" description="Hydrophobin" evidence="6">
    <location>
        <begin position="19"/>
        <end position="113"/>
    </location>
</feature>
<evidence type="ECO:0000256" key="4">
    <source>
        <dbReference type="ARBA" id="ARBA00022525"/>
    </source>
</evidence>
<reference evidence="7" key="1">
    <citation type="submission" date="2021-10" db="EMBL/GenBank/DDBJ databases">
        <title>De novo Genome Assembly of Clathrus columnatus (Basidiomycota, Fungi) Using Illumina and Nanopore Sequence Data.</title>
        <authorList>
            <person name="Ogiso-Tanaka E."/>
            <person name="Itagaki H."/>
            <person name="Hosoya T."/>
            <person name="Hosaka K."/>
        </authorList>
    </citation>
    <scope>NUCLEOTIDE SEQUENCE</scope>
    <source>
        <strain evidence="7">MO-923</strain>
    </source>
</reference>
<gene>
    <name evidence="7" type="ORF">Clacol_008893</name>
</gene>
<evidence type="ECO:0000256" key="6">
    <source>
        <dbReference type="RuleBase" id="RU365009"/>
    </source>
</evidence>
<evidence type="ECO:0000313" key="7">
    <source>
        <dbReference type="EMBL" id="GJJ14627.1"/>
    </source>
</evidence>
<dbReference type="GO" id="GO:0009277">
    <property type="term" value="C:fungal-type cell wall"/>
    <property type="evidence" value="ECO:0007669"/>
    <property type="project" value="InterPro"/>
</dbReference>
<comment type="caution">
    <text evidence="7">The sequence shown here is derived from an EMBL/GenBank/DDBJ whole genome shotgun (WGS) entry which is preliminary data.</text>
</comment>
<dbReference type="EMBL" id="BPWL01000010">
    <property type="protein sequence ID" value="GJJ14627.1"/>
    <property type="molecule type" value="Genomic_DNA"/>
</dbReference>
<evidence type="ECO:0000256" key="5">
    <source>
        <dbReference type="ARBA" id="ARBA00023157"/>
    </source>
</evidence>
<dbReference type="CDD" id="cd23507">
    <property type="entry name" value="hydrophobin_I"/>
    <property type="match status" value="1"/>
</dbReference>
<keyword evidence="4 6" id="KW-0964">Secreted</keyword>
<proteinExistence type="inferred from homology"/>
<evidence type="ECO:0000256" key="2">
    <source>
        <dbReference type="ARBA" id="ARBA00010446"/>
    </source>
</evidence>
<dbReference type="Proteomes" id="UP001050691">
    <property type="component" value="Unassembled WGS sequence"/>
</dbReference>
<dbReference type="InterPro" id="IPR001338">
    <property type="entry name" value="Class_I_Hydrophobin"/>
</dbReference>
<keyword evidence="3 6" id="KW-0134">Cell wall</keyword>
<evidence type="ECO:0000256" key="1">
    <source>
        <dbReference type="ARBA" id="ARBA00004191"/>
    </source>
</evidence>
<protein>
    <recommendedName>
        <fullName evidence="6">Hydrophobin</fullName>
    </recommendedName>
</protein>
<keyword evidence="5 6" id="KW-1015">Disulfide bond</keyword>
<keyword evidence="8" id="KW-1185">Reference proteome</keyword>
<accession>A0AAV5AIZ5</accession>
<keyword evidence="6" id="KW-0732">Signal</keyword>
<organism evidence="7 8">
    <name type="scientific">Clathrus columnatus</name>
    <dbReference type="NCBI Taxonomy" id="1419009"/>
    <lineage>
        <taxon>Eukaryota</taxon>
        <taxon>Fungi</taxon>
        <taxon>Dikarya</taxon>
        <taxon>Basidiomycota</taxon>
        <taxon>Agaricomycotina</taxon>
        <taxon>Agaricomycetes</taxon>
        <taxon>Phallomycetidae</taxon>
        <taxon>Phallales</taxon>
        <taxon>Clathraceae</taxon>
        <taxon>Clathrus</taxon>
    </lineage>
</organism>
<dbReference type="Pfam" id="PF01185">
    <property type="entry name" value="Hydrophobin"/>
    <property type="match status" value="1"/>
</dbReference>
<dbReference type="GO" id="GO:0005199">
    <property type="term" value="F:structural constituent of cell wall"/>
    <property type="evidence" value="ECO:0007669"/>
    <property type="project" value="InterPro"/>
</dbReference>